<gene>
    <name evidence="1" type="ORF">NDU88_002795</name>
</gene>
<comment type="caution">
    <text evidence="1">The sequence shown here is derived from an EMBL/GenBank/DDBJ whole genome shotgun (WGS) entry which is preliminary data.</text>
</comment>
<dbReference type="EMBL" id="JANPWB010000002">
    <property type="protein sequence ID" value="KAJ1207404.1"/>
    <property type="molecule type" value="Genomic_DNA"/>
</dbReference>
<name>A0AAV7W2W1_PLEWA</name>
<accession>A0AAV7W2W1</accession>
<evidence type="ECO:0008006" key="3">
    <source>
        <dbReference type="Google" id="ProtNLM"/>
    </source>
</evidence>
<dbReference type="Proteomes" id="UP001066276">
    <property type="component" value="Chromosome 1_2"/>
</dbReference>
<reference evidence="1" key="1">
    <citation type="journal article" date="2022" name="bioRxiv">
        <title>Sequencing and chromosome-scale assembly of the giantPleurodeles waltlgenome.</title>
        <authorList>
            <person name="Brown T."/>
            <person name="Elewa A."/>
            <person name="Iarovenko S."/>
            <person name="Subramanian E."/>
            <person name="Araus A.J."/>
            <person name="Petzold A."/>
            <person name="Susuki M."/>
            <person name="Suzuki K.-i.T."/>
            <person name="Hayashi T."/>
            <person name="Toyoda A."/>
            <person name="Oliveira C."/>
            <person name="Osipova E."/>
            <person name="Leigh N.D."/>
            <person name="Simon A."/>
            <person name="Yun M.H."/>
        </authorList>
    </citation>
    <scope>NUCLEOTIDE SEQUENCE</scope>
    <source>
        <strain evidence="1">20211129_DDA</strain>
        <tissue evidence="1">Liver</tissue>
    </source>
</reference>
<evidence type="ECO:0000313" key="1">
    <source>
        <dbReference type="EMBL" id="KAJ1207404.1"/>
    </source>
</evidence>
<evidence type="ECO:0000313" key="2">
    <source>
        <dbReference type="Proteomes" id="UP001066276"/>
    </source>
</evidence>
<proteinExistence type="predicted"/>
<protein>
    <recommendedName>
        <fullName evidence="3">Reverse transcriptase</fullName>
    </recommendedName>
</protein>
<dbReference type="AlphaFoldDB" id="A0AAV7W2W1"/>
<sequence length="428" mass="48651">MGSSQLQIIHVADDIVIMHYKKIRLQQALNALNTFSKANQLQVNQENTKILIFGRFKNKKRINWQLGSQIVHTARKYNNLGVWFTENNTVGAQKNAIRHKAAAITYKLAKLNNQLRSASAAPILRVTKATLLLALQYGYLAFPGSLECTIEQTHCRAYLKSLPKPKYTLCTRLRLEMGLKSQRIDCQAAILKYYISLRKANPLTLKDHLRMIFETPGKPWYTQLSKAQKTFEMGDSIQLSDTVIYNVWKTMINKRAKELSRESDLLLIKSPTTVPALNDSYLVGAPQPYLLAAINAGTLHQILCMRTLVLPIQDFNPSWSAHRQKSACRVCSYQQESWLHLLCCCTRLAAERRQLIIPLVLAQGARSCMEVSNLCFSHSVPWALTRCAKYVTALRRLLAQATGTDNRALLIMCKHSLVANETVRRQFY</sequence>
<keyword evidence="2" id="KW-1185">Reference proteome</keyword>
<organism evidence="1 2">
    <name type="scientific">Pleurodeles waltl</name>
    <name type="common">Iberian ribbed newt</name>
    <dbReference type="NCBI Taxonomy" id="8319"/>
    <lineage>
        <taxon>Eukaryota</taxon>
        <taxon>Metazoa</taxon>
        <taxon>Chordata</taxon>
        <taxon>Craniata</taxon>
        <taxon>Vertebrata</taxon>
        <taxon>Euteleostomi</taxon>
        <taxon>Amphibia</taxon>
        <taxon>Batrachia</taxon>
        <taxon>Caudata</taxon>
        <taxon>Salamandroidea</taxon>
        <taxon>Salamandridae</taxon>
        <taxon>Pleurodelinae</taxon>
        <taxon>Pleurodeles</taxon>
    </lineage>
</organism>